<evidence type="ECO:0000313" key="4">
    <source>
        <dbReference type="Proteomes" id="UP001302719"/>
    </source>
</evidence>
<dbReference type="AlphaFoldDB" id="A0AA96GCE3"/>
<feature type="domain" description="Peptidase M28" evidence="2">
    <location>
        <begin position="104"/>
        <end position="317"/>
    </location>
</feature>
<dbReference type="SUPFAM" id="SSF53187">
    <property type="entry name" value="Zn-dependent exopeptidases"/>
    <property type="match status" value="1"/>
</dbReference>
<feature type="transmembrane region" description="Helical" evidence="1">
    <location>
        <begin position="6"/>
        <end position="27"/>
    </location>
</feature>
<keyword evidence="1" id="KW-0472">Membrane</keyword>
<dbReference type="InterPro" id="IPR045175">
    <property type="entry name" value="M28_fam"/>
</dbReference>
<proteinExistence type="predicted"/>
<dbReference type="KEGG" id="nall:PP769_05380"/>
<gene>
    <name evidence="3" type="ORF">PP769_05380</name>
</gene>
<dbReference type="InterPro" id="IPR007484">
    <property type="entry name" value="Peptidase_M28"/>
</dbReference>
<evidence type="ECO:0000313" key="3">
    <source>
        <dbReference type="EMBL" id="WNM59198.1"/>
    </source>
</evidence>
<dbReference type="EMBL" id="CP116967">
    <property type="protein sequence ID" value="WNM59198.1"/>
    <property type="molecule type" value="Genomic_DNA"/>
</dbReference>
<organism evidence="3 4">
    <name type="scientific">Candidatus Nitrospira allomarina</name>
    <dbReference type="NCBI Taxonomy" id="3020900"/>
    <lineage>
        <taxon>Bacteria</taxon>
        <taxon>Pseudomonadati</taxon>
        <taxon>Nitrospirota</taxon>
        <taxon>Nitrospiria</taxon>
        <taxon>Nitrospirales</taxon>
        <taxon>Nitrospiraceae</taxon>
        <taxon>Nitrospira</taxon>
    </lineage>
</organism>
<dbReference type="Gene3D" id="3.40.630.10">
    <property type="entry name" value="Zn peptidases"/>
    <property type="match status" value="1"/>
</dbReference>
<keyword evidence="1" id="KW-0812">Transmembrane</keyword>
<dbReference type="GO" id="GO:0008235">
    <property type="term" value="F:metalloexopeptidase activity"/>
    <property type="evidence" value="ECO:0007669"/>
    <property type="project" value="InterPro"/>
</dbReference>
<protein>
    <submittedName>
        <fullName evidence="3">M28 family peptidase</fullName>
    </submittedName>
</protein>
<evidence type="ECO:0000259" key="2">
    <source>
        <dbReference type="Pfam" id="PF04389"/>
    </source>
</evidence>
<dbReference type="RefSeq" id="WP_312645897.1">
    <property type="nucleotide sequence ID" value="NZ_CP116967.1"/>
</dbReference>
<dbReference type="Proteomes" id="UP001302719">
    <property type="component" value="Chromosome"/>
</dbReference>
<dbReference type="GO" id="GO:0006508">
    <property type="term" value="P:proteolysis"/>
    <property type="evidence" value="ECO:0007669"/>
    <property type="project" value="InterPro"/>
</dbReference>
<dbReference type="PANTHER" id="PTHR12147:SF26">
    <property type="entry name" value="PEPTIDASE M28 DOMAIN-CONTAINING PROTEIN"/>
    <property type="match status" value="1"/>
</dbReference>
<dbReference type="PANTHER" id="PTHR12147">
    <property type="entry name" value="METALLOPEPTIDASE M28 FAMILY MEMBER"/>
    <property type="match status" value="1"/>
</dbReference>
<accession>A0AA96GCE3</accession>
<sequence>MNTSRWVVMAGTLIVVCAGGWYGMIWMPGSSYQGALPLATDEIRDLEQKLHTHVHTLSTQIGERNLFHYDKLMLAAEYIRTEFKAAGYDVLSQKFDVSGNICENIEAEVRGTDRREDILLIGAHYDSVKGSPGANDNGTGIAAMLALARVFAQSPVSRTLRFVAFANEEPPFFQTPSMGSRVYAQRSRQQNERIILMLSLETIGYYTEAPNSQRYPPPLSLIYPSKGNFIGFVSNLANRDWVQQAVWSFRQHTQFPSEGAALPEWLPGVGWSDHWAFWQEGFPALMVTDTALFRDPNYHTSNDTPDHIHFDHLARVVTGLQHVIRDLANQP</sequence>
<dbReference type="Pfam" id="PF04389">
    <property type="entry name" value="Peptidase_M28"/>
    <property type="match status" value="1"/>
</dbReference>
<evidence type="ECO:0000256" key="1">
    <source>
        <dbReference type="SAM" id="Phobius"/>
    </source>
</evidence>
<keyword evidence="4" id="KW-1185">Reference proteome</keyword>
<reference evidence="3 4" key="1">
    <citation type="submission" date="2023-01" db="EMBL/GenBank/DDBJ databases">
        <title>Cultivation and genomic characterization of new, ubiquitous marine nitrite-oxidizing bacteria from the Nitrospirales.</title>
        <authorList>
            <person name="Mueller A.J."/>
            <person name="Daebeler A."/>
            <person name="Herbold C.W."/>
            <person name="Kirkegaard R.H."/>
            <person name="Daims H."/>
        </authorList>
    </citation>
    <scope>NUCLEOTIDE SEQUENCE [LARGE SCALE GENOMIC DNA]</scope>
    <source>
        <strain evidence="3 4">VA</strain>
    </source>
</reference>
<keyword evidence="1" id="KW-1133">Transmembrane helix</keyword>
<name>A0AA96GCE3_9BACT</name>